<dbReference type="SUPFAM" id="SSF53822">
    <property type="entry name" value="Periplasmic binding protein-like I"/>
    <property type="match status" value="1"/>
</dbReference>
<dbReference type="PANTHER" id="PTHR30146:SF109">
    <property type="entry name" value="HTH-TYPE TRANSCRIPTIONAL REGULATOR GALS"/>
    <property type="match status" value="1"/>
</dbReference>
<dbReference type="Gene3D" id="3.40.50.2300">
    <property type="match status" value="2"/>
</dbReference>
<proteinExistence type="predicted"/>
<dbReference type="PROSITE" id="PS50932">
    <property type="entry name" value="HTH_LACI_2"/>
    <property type="match status" value="1"/>
</dbReference>
<dbReference type="InterPro" id="IPR028082">
    <property type="entry name" value="Peripla_BP_I"/>
</dbReference>
<feature type="domain" description="HTH lacI-type" evidence="4">
    <location>
        <begin position="3"/>
        <end position="57"/>
    </location>
</feature>
<evidence type="ECO:0000256" key="3">
    <source>
        <dbReference type="ARBA" id="ARBA00023163"/>
    </source>
</evidence>
<reference evidence="6" key="1">
    <citation type="journal article" date="2019" name="Int. J. Syst. Evol. Microbiol.">
        <title>The Global Catalogue of Microorganisms (GCM) 10K type strain sequencing project: providing services to taxonomists for standard genome sequencing and annotation.</title>
        <authorList>
            <consortium name="The Broad Institute Genomics Platform"/>
            <consortium name="The Broad Institute Genome Sequencing Center for Infectious Disease"/>
            <person name="Wu L."/>
            <person name="Ma J."/>
        </authorList>
    </citation>
    <scope>NUCLEOTIDE SEQUENCE [LARGE SCALE GENOMIC DNA]</scope>
    <source>
        <strain evidence="6">JCM 17021</strain>
    </source>
</reference>
<dbReference type="InterPro" id="IPR046335">
    <property type="entry name" value="LacI/GalR-like_sensor"/>
</dbReference>
<protein>
    <submittedName>
        <fullName evidence="5">LacI family DNA-binding transcriptional regulator</fullName>
    </submittedName>
</protein>
<dbReference type="Pfam" id="PF13377">
    <property type="entry name" value="Peripla_BP_3"/>
    <property type="match status" value="1"/>
</dbReference>
<keyword evidence="2 5" id="KW-0238">DNA-binding</keyword>
<dbReference type="CDD" id="cd06267">
    <property type="entry name" value="PBP1_LacI_sugar_binding-like"/>
    <property type="match status" value="1"/>
</dbReference>
<dbReference type="InterPro" id="IPR000843">
    <property type="entry name" value="HTH_LacI"/>
</dbReference>
<keyword evidence="6" id="KW-1185">Reference proteome</keyword>
<evidence type="ECO:0000313" key="6">
    <source>
        <dbReference type="Proteomes" id="UP001501803"/>
    </source>
</evidence>
<evidence type="ECO:0000256" key="1">
    <source>
        <dbReference type="ARBA" id="ARBA00023015"/>
    </source>
</evidence>
<keyword evidence="3" id="KW-0804">Transcription</keyword>
<dbReference type="GO" id="GO:0003677">
    <property type="term" value="F:DNA binding"/>
    <property type="evidence" value="ECO:0007669"/>
    <property type="project" value="UniProtKB-KW"/>
</dbReference>
<name>A0ABP7L2W0_9MICO</name>
<comment type="caution">
    <text evidence="5">The sequence shown here is derived from an EMBL/GenBank/DDBJ whole genome shotgun (WGS) entry which is preliminary data.</text>
</comment>
<dbReference type="SMART" id="SM00354">
    <property type="entry name" value="HTH_LACI"/>
    <property type="match status" value="1"/>
</dbReference>
<accession>A0ABP7L2W0</accession>
<evidence type="ECO:0000313" key="5">
    <source>
        <dbReference type="EMBL" id="GAA3891974.1"/>
    </source>
</evidence>
<sequence>MAASIHDVAQLAGVSPRTVSNVVNDFVHVRIETRTRVQAAIDELGYRPNISARRLRQGKTRILAFAVPELSQPYFSELSELIERAAQASGYTVMAAQTGGVREREIGILRDFDSHIVDGLILSPMSLQAADLTAHRPNVPVVLIGEQISSEGFVDVAIDNVRAVGDITRHLIETGRTRIAALGAYSSPGYRSADLRLEGYRNSLAAAGMPFDPALVLYTDVYSRQAGRDAVLRAARQGLDFDALVCFNDVLALGAIRALADLGIPVPGRIAVTGIDDIDDSTYCVPSLTTISPDKEGIAQSAVARLLELIATPDAVASDIEHSYRLIVRESSAPA</sequence>
<gene>
    <name evidence="5" type="ORF">GCM10022381_37170</name>
</gene>
<keyword evidence="1" id="KW-0805">Transcription regulation</keyword>
<organism evidence="5 6">
    <name type="scientific">Leifsonia kafniensis</name>
    <dbReference type="NCBI Taxonomy" id="475957"/>
    <lineage>
        <taxon>Bacteria</taxon>
        <taxon>Bacillati</taxon>
        <taxon>Actinomycetota</taxon>
        <taxon>Actinomycetes</taxon>
        <taxon>Micrococcales</taxon>
        <taxon>Microbacteriaceae</taxon>
        <taxon>Leifsonia</taxon>
    </lineage>
</organism>
<dbReference type="PROSITE" id="PS00356">
    <property type="entry name" value="HTH_LACI_1"/>
    <property type="match status" value="1"/>
</dbReference>
<evidence type="ECO:0000256" key="2">
    <source>
        <dbReference type="ARBA" id="ARBA00023125"/>
    </source>
</evidence>
<dbReference type="Pfam" id="PF00356">
    <property type="entry name" value="LacI"/>
    <property type="match status" value="1"/>
</dbReference>
<dbReference type="Proteomes" id="UP001501803">
    <property type="component" value="Unassembled WGS sequence"/>
</dbReference>
<dbReference type="InterPro" id="IPR010982">
    <property type="entry name" value="Lambda_DNA-bd_dom_sf"/>
</dbReference>
<dbReference type="Gene3D" id="1.10.260.40">
    <property type="entry name" value="lambda repressor-like DNA-binding domains"/>
    <property type="match status" value="1"/>
</dbReference>
<dbReference type="SUPFAM" id="SSF47413">
    <property type="entry name" value="lambda repressor-like DNA-binding domains"/>
    <property type="match status" value="1"/>
</dbReference>
<dbReference type="RefSeq" id="WP_345069364.1">
    <property type="nucleotide sequence ID" value="NZ_BAABCN010000016.1"/>
</dbReference>
<dbReference type="PANTHER" id="PTHR30146">
    <property type="entry name" value="LACI-RELATED TRANSCRIPTIONAL REPRESSOR"/>
    <property type="match status" value="1"/>
</dbReference>
<dbReference type="CDD" id="cd01392">
    <property type="entry name" value="HTH_LacI"/>
    <property type="match status" value="1"/>
</dbReference>
<evidence type="ECO:0000259" key="4">
    <source>
        <dbReference type="PROSITE" id="PS50932"/>
    </source>
</evidence>
<dbReference type="EMBL" id="BAABCN010000016">
    <property type="protein sequence ID" value="GAA3891974.1"/>
    <property type="molecule type" value="Genomic_DNA"/>
</dbReference>